<organism evidence="2 3">
    <name type="scientific">Isobaculum melis</name>
    <dbReference type="NCBI Taxonomy" id="142588"/>
    <lineage>
        <taxon>Bacteria</taxon>
        <taxon>Bacillati</taxon>
        <taxon>Bacillota</taxon>
        <taxon>Bacilli</taxon>
        <taxon>Lactobacillales</taxon>
        <taxon>Carnobacteriaceae</taxon>
        <taxon>Isobaculum</taxon>
    </lineage>
</organism>
<reference evidence="2 3" key="1">
    <citation type="submission" date="2016-10" db="EMBL/GenBank/DDBJ databases">
        <authorList>
            <person name="de Groot N.N."/>
        </authorList>
    </citation>
    <scope>NUCLEOTIDE SEQUENCE [LARGE SCALE GENOMIC DNA]</scope>
    <source>
        <strain evidence="2 3">DSM 13760</strain>
    </source>
</reference>
<dbReference type="PANTHER" id="PTHR47396">
    <property type="entry name" value="TYPE I RESTRICTION ENZYME ECOKI R PROTEIN"/>
    <property type="match status" value="1"/>
</dbReference>
<dbReference type="InterPro" id="IPR006935">
    <property type="entry name" value="Helicase/UvrB_N"/>
</dbReference>
<dbReference type="GO" id="GO:0005829">
    <property type="term" value="C:cytosol"/>
    <property type="evidence" value="ECO:0007669"/>
    <property type="project" value="TreeGrafter"/>
</dbReference>
<dbReference type="GO" id="GO:0016787">
    <property type="term" value="F:hydrolase activity"/>
    <property type="evidence" value="ECO:0007669"/>
    <property type="project" value="InterPro"/>
</dbReference>
<dbReference type="Proteomes" id="UP000198948">
    <property type="component" value="Unassembled WGS sequence"/>
</dbReference>
<dbReference type="EMBL" id="FOHA01000010">
    <property type="protein sequence ID" value="SER90856.1"/>
    <property type="molecule type" value="Genomic_DNA"/>
</dbReference>
<dbReference type="PANTHER" id="PTHR47396:SF1">
    <property type="entry name" value="ATP-DEPENDENT HELICASE IRC3-RELATED"/>
    <property type="match status" value="1"/>
</dbReference>
<name>A0A1H9T162_9LACT</name>
<proteinExistence type="predicted"/>
<sequence length="887" mass="102281">MSNTKFPQYSPDYISRIMSLRKPQIRSLEILDDIASNIKLVNRSNNLIDSLSEIKDKYPTCTDFEKKFISLTFALATGVGKTRLMGAFISYLYTQHDIKNFFVVAPSSTIYEKLKKDFGDPSHSKYVFKGLGCFVNPPNIIADEDYRNRNLSLFESDINIFVFNIDKFNKENANMKKVNEYLGQSFYDELSNLNDLVLIMDESHHYRAEKGALALNDLKPILGLELTATPLVKKGAKQVPFKNVVYEYPLSKAIEDGYTRTPFAVTRSDINFYNFGDEQIDKLMLLDGITCHENVKNKLEVYASNNKKPTVKPFMLVVCKDTEHATLTENFIKSDEFRNGEYKNKTITVHSKMRGSESEQNMKHLLEVEDVNNPIEIVIHVNMLKEGWDVNNLFTIVPLRTATSKILREQMIGRGLRLPYGERTGDKEIDAVMLTAHDKFNEILLEAQKGDSIFKAGNVIKAEEIEQENIIYTQLALDTSKGDGLERAFQHTNIERTDQNRAVFSKANNSIKEEVNKLVYETNCLSELLDGLGRESIVSIVENKINEDIDLGTTYYDNEDIFSDWIIKETEDTYQAVVSKFIPIPKIKITDDGVEEYCFVDFDIDLKDFKHVPIENDILIQSLENMSDSERVKGTMIDFEGYAPKNVILEELRKKPEIDYEKNPKLLIKLITQVIDSYQTSYGDNGMHNIVMMNRKDIGNKIYTQMMQHFYCENGFLVEEVVDVSNINLKQAHTYSEQKNLYESYTDSIRSILFTGITKGIFDCAKFDSKPELILARVLERDKFVKNWLRPAKKEFNITYNHGKQYEPDFVVETDTRVYLVEVKGEDKLNDSDVIAKKKRAIKYCEVVSNWGRANGFKKWEYLFIPSMQIQESSSFEQLSKQFIEEE</sequence>
<gene>
    <name evidence="2" type="ORF">SAMN04488559_11048</name>
</gene>
<keyword evidence="3" id="KW-1185">Reference proteome</keyword>
<evidence type="ECO:0000259" key="1">
    <source>
        <dbReference type="Pfam" id="PF04851"/>
    </source>
</evidence>
<protein>
    <submittedName>
        <fullName evidence="2">Type III restriction enzyme</fullName>
    </submittedName>
</protein>
<feature type="domain" description="Helicase/UvrB N-terminal" evidence="1">
    <location>
        <begin position="39"/>
        <end position="230"/>
    </location>
</feature>
<dbReference type="AlphaFoldDB" id="A0A1H9T162"/>
<dbReference type="SUPFAM" id="SSF52540">
    <property type="entry name" value="P-loop containing nucleoside triphosphate hydrolases"/>
    <property type="match status" value="2"/>
</dbReference>
<dbReference type="InterPro" id="IPR027417">
    <property type="entry name" value="P-loop_NTPase"/>
</dbReference>
<dbReference type="Gene3D" id="3.40.50.300">
    <property type="entry name" value="P-loop containing nucleotide triphosphate hydrolases"/>
    <property type="match status" value="2"/>
</dbReference>
<dbReference type="STRING" id="142588.SAMN04488559_11048"/>
<evidence type="ECO:0000313" key="3">
    <source>
        <dbReference type="Proteomes" id="UP000198948"/>
    </source>
</evidence>
<dbReference type="InterPro" id="IPR050742">
    <property type="entry name" value="Helicase_Restrict-Modif_Enz"/>
</dbReference>
<dbReference type="RefSeq" id="WP_218139658.1">
    <property type="nucleotide sequence ID" value="NZ_FOHA01000010.1"/>
</dbReference>
<accession>A0A1H9T162</accession>
<dbReference type="GO" id="GO:0005524">
    <property type="term" value="F:ATP binding"/>
    <property type="evidence" value="ECO:0007669"/>
    <property type="project" value="InterPro"/>
</dbReference>
<dbReference type="Pfam" id="PF04851">
    <property type="entry name" value="ResIII"/>
    <property type="match status" value="1"/>
</dbReference>
<evidence type="ECO:0000313" key="2">
    <source>
        <dbReference type="EMBL" id="SER90856.1"/>
    </source>
</evidence>
<dbReference type="GO" id="GO:0003677">
    <property type="term" value="F:DNA binding"/>
    <property type="evidence" value="ECO:0007669"/>
    <property type="project" value="InterPro"/>
</dbReference>